<gene>
    <name evidence="2" type="ORF">Sru01_59890</name>
</gene>
<evidence type="ECO:0000313" key="3">
    <source>
        <dbReference type="Proteomes" id="UP000655287"/>
    </source>
</evidence>
<dbReference type="CDD" id="cd02440">
    <property type="entry name" value="AdoMet_MTases"/>
    <property type="match status" value="1"/>
</dbReference>
<feature type="domain" description="Methyltransferase type 12" evidence="1">
    <location>
        <begin position="67"/>
        <end position="159"/>
    </location>
</feature>
<keyword evidence="2" id="KW-0808">Transferase</keyword>
<evidence type="ECO:0000259" key="1">
    <source>
        <dbReference type="Pfam" id="PF08242"/>
    </source>
</evidence>
<dbReference type="PANTHER" id="PTHR43861">
    <property type="entry name" value="TRANS-ACONITATE 2-METHYLTRANSFERASE-RELATED"/>
    <property type="match status" value="1"/>
</dbReference>
<protein>
    <submittedName>
        <fullName evidence="2">Methyltransferase type 12</fullName>
    </submittedName>
</protein>
<dbReference type="EMBL" id="BOOU01000085">
    <property type="protein sequence ID" value="GII81007.1"/>
    <property type="molecule type" value="Genomic_DNA"/>
</dbReference>
<dbReference type="InterPro" id="IPR013217">
    <property type="entry name" value="Methyltransf_12"/>
</dbReference>
<keyword evidence="2" id="KW-0489">Methyltransferase</keyword>
<proteinExistence type="predicted"/>
<dbReference type="Gene3D" id="3.40.50.150">
    <property type="entry name" value="Vaccinia Virus protein VP39"/>
    <property type="match status" value="1"/>
</dbReference>
<dbReference type="InterPro" id="IPR029063">
    <property type="entry name" value="SAM-dependent_MTases_sf"/>
</dbReference>
<dbReference type="Proteomes" id="UP000655287">
    <property type="component" value="Unassembled WGS sequence"/>
</dbReference>
<dbReference type="Pfam" id="PF08242">
    <property type="entry name" value="Methyltransf_12"/>
    <property type="match status" value="1"/>
</dbReference>
<organism evidence="2 3">
    <name type="scientific">Sphaerisporangium rufum</name>
    <dbReference type="NCBI Taxonomy" id="1381558"/>
    <lineage>
        <taxon>Bacteria</taxon>
        <taxon>Bacillati</taxon>
        <taxon>Actinomycetota</taxon>
        <taxon>Actinomycetes</taxon>
        <taxon>Streptosporangiales</taxon>
        <taxon>Streptosporangiaceae</taxon>
        <taxon>Sphaerisporangium</taxon>
    </lineage>
</organism>
<comment type="caution">
    <text evidence="2">The sequence shown here is derived from an EMBL/GenBank/DDBJ whole genome shotgun (WGS) entry which is preliminary data.</text>
</comment>
<reference evidence="2" key="1">
    <citation type="submission" date="2021-01" db="EMBL/GenBank/DDBJ databases">
        <title>Whole genome shotgun sequence of Sphaerisporangium rufum NBRC 109079.</title>
        <authorList>
            <person name="Komaki H."/>
            <person name="Tamura T."/>
        </authorList>
    </citation>
    <scope>NUCLEOTIDE SEQUENCE</scope>
    <source>
        <strain evidence="2">NBRC 109079</strain>
    </source>
</reference>
<name>A0A919RBM5_9ACTN</name>
<keyword evidence="3" id="KW-1185">Reference proteome</keyword>
<dbReference type="GO" id="GO:0008168">
    <property type="term" value="F:methyltransferase activity"/>
    <property type="evidence" value="ECO:0007669"/>
    <property type="project" value="UniProtKB-KW"/>
</dbReference>
<dbReference type="SUPFAM" id="SSF53335">
    <property type="entry name" value="S-adenosyl-L-methionine-dependent methyltransferases"/>
    <property type="match status" value="1"/>
</dbReference>
<dbReference type="GO" id="GO:0032259">
    <property type="term" value="P:methylation"/>
    <property type="evidence" value="ECO:0007669"/>
    <property type="project" value="UniProtKB-KW"/>
</dbReference>
<sequence length="245" mass="27461">MFAEMMAGAGARIVRRYPPDGAAYWSQRFWDRDTLEQVPVFGDQLQLVKKDIAALMTRHATDIGTVLEFGCGTGEFTAMAAELARPTEITALDISPQAIEIATRRVDHPALKMVCGDFWADHGLGQADMVMCVDAIHHLGNVRQVLRRLKSFLAPGAILVGNLWTIDHFHEEQRHKHGSFRHLVNCAKFLGGALMLRATNGRVRPASYRSHLLRSREVEPVLRQEFGEVLEVIPARYFVSFVVKA</sequence>
<evidence type="ECO:0000313" key="2">
    <source>
        <dbReference type="EMBL" id="GII81007.1"/>
    </source>
</evidence>
<accession>A0A919RBM5</accession>
<dbReference type="AlphaFoldDB" id="A0A919RBM5"/>